<comment type="caution">
    <text evidence="2">The sequence shown here is derived from an EMBL/GenBank/DDBJ whole genome shotgun (WGS) entry which is preliminary data.</text>
</comment>
<reference evidence="2 3" key="1">
    <citation type="submission" date="2020-01" db="EMBL/GenBank/DDBJ databases">
        <title>Insect and environment-associated Actinomycetes.</title>
        <authorList>
            <person name="Currrie C."/>
            <person name="Chevrette M."/>
            <person name="Carlson C."/>
            <person name="Stubbendieck R."/>
            <person name="Wendt-Pienkowski E."/>
        </authorList>
    </citation>
    <scope>NUCLEOTIDE SEQUENCE [LARGE SCALE GENOMIC DNA]</scope>
    <source>
        <strain evidence="2 3">SID10258</strain>
    </source>
</reference>
<keyword evidence="1" id="KW-1133">Transmembrane helix</keyword>
<dbReference type="RefSeq" id="WP_163060385.1">
    <property type="nucleotide sequence ID" value="NZ_JAAGLI010000739.1"/>
</dbReference>
<evidence type="ECO:0000256" key="1">
    <source>
        <dbReference type="SAM" id="Phobius"/>
    </source>
</evidence>
<dbReference type="Proteomes" id="UP000475532">
    <property type="component" value="Unassembled WGS sequence"/>
</dbReference>
<feature type="transmembrane region" description="Helical" evidence="1">
    <location>
        <begin position="12"/>
        <end position="31"/>
    </location>
</feature>
<proteinExistence type="predicted"/>
<keyword evidence="1" id="KW-0472">Membrane</keyword>
<accession>A0A6L9QNI7</accession>
<name>A0A6L9QNI7_9ACTN</name>
<dbReference type="EMBL" id="JAAGLI010000739">
    <property type="protein sequence ID" value="NEA26263.1"/>
    <property type="molecule type" value="Genomic_DNA"/>
</dbReference>
<dbReference type="AlphaFoldDB" id="A0A6L9QNI7"/>
<gene>
    <name evidence="2" type="ORF">G3I70_27770</name>
</gene>
<protein>
    <submittedName>
        <fullName evidence="2">Uncharacterized protein</fullName>
    </submittedName>
</protein>
<feature type="transmembrane region" description="Helical" evidence="1">
    <location>
        <begin position="85"/>
        <end position="107"/>
    </location>
</feature>
<organism evidence="2 3">
    <name type="scientific">Actinomadura bangladeshensis</name>
    <dbReference type="NCBI Taxonomy" id="453573"/>
    <lineage>
        <taxon>Bacteria</taxon>
        <taxon>Bacillati</taxon>
        <taxon>Actinomycetota</taxon>
        <taxon>Actinomycetes</taxon>
        <taxon>Streptosporangiales</taxon>
        <taxon>Thermomonosporaceae</taxon>
        <taxon>Actinomadura</taxon>
    </lineage>
</organism>
<sequence>MSGTALHRRHGPAGLLVALFVVAGLVFSYGLGHGPPPRVCTEHAVTVPIDSLPAGGGQPASASQGLHGLVGAAFSAPAKPPPRTPLDLCLCAAVLFTLLLLALATGLRRPLSRVPARIGWALSPPPGAASTPAFPPVLEVLRL</sequence>
<evidence type="ECO:0000313" key="3">
    <source>
        <dbReference type="Proteomes" id="UP000475532"/>
    </source>
</evidence>
<evidence type="ECO:0000313" key="2">
    <source>
        <dbReference type="EMBL" id="NEA26263.1"/>
    </source>
</evidence>
<keyword evidence="1" id="KW-0812">Transmembrane</keyword>